<reference evidence="4" key="2">
    <citation type="submission" date="2023-06" db="EMBL/GenBank/DDBJ databases">
        <authorList>
            <consortium name="Lawrence Berkeley National Laboratory"/>
            <person name="Haridas S."/>
            <person name="Hensen N."/>
            <person name="Bonometti L."/>
            <person name="Westerberg I."/>
            <person name="Brannstrom I.O."/>
            <person name="Guillou S."/>
            <person name="Cros-Aarteil S."/>
            <person name="Calhoun S."/>
            <person name="Kuo A."/>
            <person name="Mondo S."/>
            <person name="Pangilinan J."/>
            <person name="Riley R."/>
            <person name="LaButti K."/>
            <person name="Andreopoulos B."/>
            <person name="Lipzen A."/>
            <person name="Chen C."/>
            <person name="Yanf M."/>
            <person name="Daum C."/>
            <person name="Ng V."/>
            <person name="Clum A."/>
            <person name="Steindorff A."/>
            <person name="Ohm R."/>
            <person name="Martin F."/>
            <person name="Silar P."/>
            <person name="Natvig D."/>
            <person name="Lalanne C."/>
            <person name="Gautier V."/>
            <person name="Ament-velasquez S.L."/>
            <person name="Kruys A."/>
            <person name="Hutchinson M.I."/>
            <person name="Powell A.J."/>
            <person name="Barry K."/>
            <person name="Miller A.N."/>
            <person name="Grigoriev I.V."/>
            <person name="Debuchy R."/>
            <person name="Gladieux P."/>
            <person name="Thoren M.H."/>
            <person name="Johannesson H."/>
        </authorList>
    </citation>
    <scope>NUCLEOTIDE SEQUENCE</scope>
    <source>
        <strain evidence="4">CBS 232.78</strain>
    </source>
</reference>
<dbReference type="AlphaFoldDB" id="A0AAE0NRV7"/>
<keyword evidence="5" id="KW-1185">Reference proteome</keyword>
<sequence>MRNAWSSVSVSCVALLFAALGSREVAALHAGRERKDVLHRIAKAQVTAHPLRRDVSTCASDRTLCAASVGGGCCPSRYACGTDSCYATTSGTASACDKAGFFQCGAENSGGCCPVGYVCAPDNCLLPVSVTNTFTSCPNSYYLCPASLNFGCCMSGMGCAVNGCYSTAPYITTITQAVTTTSGTRVFTTTQTAVTVATPVPPTGAAQTDNNFAAKYIPTAVAKVGPVASSSNDSGGGGGLSTAALGGIVAGVVVLLIAVIVAAYLIIKRLNRVATAVESKKGTSSGPTKSQSQQMQMAYYGRHLHSPSDDMSFDPLIMTPNSLNTSGAPTPQIGGGIRGRSDSNLSPSQNDMLSSRHASPDSNAGYFDLPARVHNMPGSRPNISTAALRGSIDSHTTHGGSQHHWRQQSNASELSADGSEHSANVNTRLVLPELDTNGPYAELPSGGDGGTRSRSGSGATSIGSPRVSFGHARQGSLATGAAAFGSGLGVVNESTAETTSHEQHGYYGPNDRQVGQTSAGLDADWDMHSPTDPGLVQRQPPRQ</sequence>
<feature type="signal peptide" evidence="3">
    <location>
        <begin position="1"/>
        <end position="27"/>
    </location>
</feature>
<keyword evidence="3" id="KW-0732">Signal</keyword>
<accession>A0AAE0NRV7</accession>
<feature type="compositionally biased region" description="Polar residues" evidence="1">
    <location>
        <begin position="319"/>
        <end position="329"/>
    </location>
</feature>
<evidence type="ECO:0008006" key="6">
    <source>
        <dbReference type="Google" id="ProtNLM"/>
    </source>
</evidence>
<feature type="chain" id="PRO_5042005418" description="Mid2 domain-containing protein" evidence="3">
    <location>
        <begin position="28"/>
        <end position="543"/>
    </location>
</feature>
<feature type="region of interest" description="Disordered" evidence="1">
    <location>
        <begin position="319"/>
        <end position="366"/>
    </location>
</feature>
<evidence type="ECO:0000256" key="3">
    <source>
        <dbReference type="SAM" id="SignalP"/>
    </source>
</evidence>
<feature type="region of interest" description="Disordered" evidence="1">
    <location>
        <begin position="494"/>
        <end position="543"/>
    </location>
</feature>
<evidence type="ECO:0000313" key="5">
    <source>
        <dbReference type="Proteomes" id="UP001285441"/>
    </source>
</evidence>
<organism evidence="4 5">
    <name type="scientific">Podospora didyma</name>
    <dbReference type="NCBI Taxonomy" id="330526"/>
    <lineage>
        <taxon>Eukaryota</taxon>
        <taxon>Fungi</taxon>
        <taxon>Dikarya</taxon>
        <taxon>Ascomycota</taxon>
        <taxon>Pezizomycotina</taxon>
        <taxon>Sordariomycetes</taxon>
        <taxon>Sordariomycetidae</taxon>
        <taxon>Sordariales</taxon>
        <taxon>Podosporaceae</taxon>
        <taxon>Podospora</taxon>
    </lineage>
</organism>
<proteinExistence type="predicted"/>
<feature type="compositionally biased region" description="Low complexity" evidence="1">
    <location>
        <begin position="452"/>
        <end position="464"/>
    </location>
</feature>
<feature type="transmembrane region" description="Helical" evidence="2">
    <location>
        <begin position="243"/>
        <end position="267"/>
    </location>
</feature>
<feature type="region of interest" description="Disordered" evidence="1">
    <location>
        <begin position="276"/>
        <end position="295"/>
    </location>
</feature>
<dbReference type="Proteomes" id="UP001285441">
    <property type="component" value="Unassembled WGS sequence"/>
</dbReference>
<feature type="compositionally biased region" description="Polar residues" evidence="1">
    <location>
        <begin position="342"/>
        <end position="362"/>
    </location>
</feature>
<evidence type="ECO:0000256" key="2">
    <source>
        <dbReference type="SAM" id="Phobius"/>
    </source>
</evidence>
<feature type="compositionally biased region" description="Low complexity" evidence="1">
    <location>
        <begin position="282"/>
        <end position="294"/>
    </location>
</feature>
<name>A0AAE0NRV7_9PEZI</name>
<feature type="region of interest" description="Disordered" evidence="1">
    <location>
        <begin position="391"/>
        <end position="470"/>
    </location>
</feature>
<keyword evidence="2" id="KW-1133">Transmembrane helix</keyword>
<comment type="caution">
    <text evidence="4">The sequence shown here is derived from an EMBL/GenBank/DDBJ whole genome shotgun (WGS) entry which is preliminary data.</text>
</comment>
<keyword evidence="2" id="KW-0812">Transmembrane</keyword>
<evidence type="ECO:0000313" key="4">
    <source>
        <dbReference type="EMBL" id="KAK3386547.1"/>
    </source>
</evidence>
<gene>
    <name evidence="4" type="ORF">B0H63DRAFT_447485</name>
</gene>
<keyword evidence="2" id="KW-0472">Membrane</keyword>
<evidence type="ECO:0000256" key="1">
    <source>
        <dbReference type="SAM" id="MobiDB-lite"/>
    </source>
</evidence>
<dbReference type="EMBL" id="JAULSW010000003">
    <property type="protein sequence ID" value="KAK3386547.1"/>
    <property type="molecule type" value="Genomic_DNA"/>
</dbReference>
<protein>
    <recommendedName>
        <fullName evidence="6">Mid2 domain-containing protein</fullName>
    </recommendedName>
</protein>
<reference evidence="4" key="1">
    <citation type="journal article" date="2023" name="Mol. Phylogenet. Evol.">
        <title>Genome-scale phylogeny and comparative genomics of the fungal order Sordariales.</title>
        <authorList>
            <person name="Hensen N."/>
            <person name="Bonometti L."/>
            <person name="Westerberg I."/>
            <person name="Brannstrom I.O."/>
            <person name="Guillou S."/>
            <person name="Cros-Aarteil S."/>
            <person name="Calhoun S."/>
            <person name="Haridas S."/>
            <person name="Kuo A."/>
            <person name="Mondo S."/>
            <person name="Pangilinan J."/>
            <person name="Riley R."/>
            <person name="LaButti K."/>
            <person name="Andreopoulos B."/>
            <person name="Lipzen A."/>
            <person name="Chen C."/>
            <person name="Yan M."/>
            <person name="Daum C."/>
            <person name="Ng V."/>
            <person name="Clum A."/>
            <person name="Steindorff A."/>
            <person name="Ohm R.A."/>
            <person name="Martin F."/>
            <person name="Silar P."/>
            <person name="Natvig D.O."/>
            <person name="Lalanne C."/>
            <person name="Gautier V."/>
            <person name="Ament-Velasquez S.L."/>
            <person name="Kruys A."/>
            <person name="Hutchinson M.I."/>
            <person name="Powell A.J."/>
            <person name="Barry K."/>
            <person name="Miller A.N."/>
            <person name="Grigoriev I.V."/>
            <person name="Debuchy R."/>
            <person name="Gladieux P."/>
            <person name="Hiltunen Thoren M."/>
            <person name="Johannesson H."/>
        </authorList>
    </citation>
    <scope>NUCLEOTIDE SEQUENCE</scope>
    <source>
        <strain evidence="4">CBS 232.78</strain>
    </source>
</reference>